<sequence>MSTKRKIPATKKNRAKQRKVEYDEEDISSEHDSDVDDAETGSNADGEDAAEDDLTDVSNIPELPPPELLFSDVNFAGQLGVGDTKRRDEPTEVTALKGHTVIGASCGRNHTLFLTSRGIVFAAGDNKLGQCGVGKSDACIVSATKVKYSGPPIVKVGCGADFSMILDIKGGLHSFGSPEYGALGHNTDGKYFITNTKMAFHFEKVPKRIVLYIERAKDGHVTPLDRVEITDFSCGHYHTVAIDSKNRAFSWGFGGIGRLGHNEQRDELVPRLIKFLEPPTRGVRAVYCGSTYSIAINVHGSALMFGQTKRTGEANMYPKPIQDLSGWEIRCVGCSQTSVVVAADDSVIAWGASPTFGELTLKQNTEPASSSGADTQKSTEPRKKESVSTQTQTPSVSRLTRFNHQESSNLSTSLQSGSVNKTRTSSVGVDLQTSPPSPSPSSRRHHHHHHHHNNRHHRHHEVPTARRQHNHSQDSGRSSDSSVSHSRTSLESTGYRLLDSPHRHHHRSAAQTSSASQAQSSPRQHSGTLEARGHKSGTLESVKNQKSVPLGEPPPLGLSLSTSTPLFKKKTFVDSQREGRAGNLELEKNKNGRESSRSSYGPEPSTSPYRESLMESRIFRQEMPPYRPPEVQLSHSYKSQGEKYGSLVESSNRYHRDREREIHHRERVNSLDKTNTSAFYPSSMHPRNMNKQDNTGSIGRRHHGCSVSLSEANVRDMYGAMLAERNDPSKSFVRGAGVLSNTSKQRSVEVPERERERERDREKEYRRNTACNNSLDCCYKFGDPLLVEEGDDSLDEEGGRGEGIGGRADDDSDDQFADDEAASNQGDSSSQEYLEDHYAGNIRIVDLGNYDTAGLATYYNTADTLTRPQGLRLLFRKKFSVRDILSWSKDPIPQPMLVVVDGEKLLKREACNLFRLVQVYMGDRKANVGMTLDSVAMDIVNTAYSKPPLRDELYVQICRQTTENPRKESLRRGWELMAVCLAFVPPSATFEPYLEGYMNRHRDPNFQFSEVAKWPIHVQIQIFRASMFGATLSEVMALQRDRFPNRELPWIQTTLTRQVLARGGILTEGIFRVSADADEVSALKACLDRFEDGTILAASQDAHAPASLLKLWVRELYEPLIPDSFYTECVSMRHDDVEASAANVAALVDRLPDLNRRVLCHLIRFLQFHDVHGDAVHVEAVVTPEKAEGPRL</sequence>
<dbReference type="InterPro" id="IPR000198">
    <property type="entry name" value="RhoGAP_dom"/>
</dbReference>
<dbReference type="PROSITE" id="PS00626">
    <property type="entry name" value="RCC1_2"/>
    <property type="match status" value="2"/>
</dbReference>
<evidence type="ECO:0000256" key="1">
    <source>
        <dbReference type="PROSITE-ProRule" id="PRU00235"/>
    </source>
</evidence>
<feature type="compositionally biased region" description="Polar residues" evidence="2">
    <location>
        <begin position="823"/>
        <end position="832"/>
    </location>
</feature>
<dbReference type="GO" id="GO:0007165">
    <property type="term" value="P:signal transduction"/>
    <property type="evidence" value="ECO:0007669"/>
    <property type="project" value="InterPro"/>
</dbReference>
<dbReference type="InterPro" id="IPR008936">
    <property type="entry name" value="Rho_GTPase_activation_prot"/>
</dbReference>
<feature type="region of interest" description="Disordered" evidence="2">
    <location>
        <begin position="637"/>
        <end position="658"/>
    </location>
</feature>
<dbReference type="InterPro" id="IPR000408">
    <property type="entry name" value="Reg_chr_condens"/>
</dbReference>
<feature type="region of interest" description="Disordered" evidence="2">
    <location>
        <begin position="362"/>
        <end position="610"/>
    </location>
</feature>
<dbReference type="Gene3D" id="2.130.10.30">
    <property type="entry name" value="Regulator of chromosome condensation 1/beta-lactamase-inhibitor protein II"/>
    <property type="match status" value="2"/>
</dbReference>
<dbReference type="PROSITE" id="PS51016">
    <property type="entry name" value="MYTH4"/>
    <property type="match status" value="1"/>
</dbReference>
<feature type="compositionally biased region" description="Low complexity" evidence="2">
    <location>
        <begin position="407"/>
        <end position="418"/>
    </location>
</feature>
<keyword evidence="6" id="KW-1185">Reference proteome</keyword>
<feature type="compositionally biased region" description="Acidic residues" evidence="2">
    <location>
        <begin position="22"/>
        <end position="55"/>
    </location>
</feature>
<feature type="compositionally biased region" description="Basic and acidic residues" evidence="2">
    <location>
        <begin position="377"/>
        <end position="386"/>
    </location>
</feature>
<dbReference type="GO" id="GO:0005096">
    <property type="term" value="F:GTPase activator activity"/>
    <property type="evidence" value="ECO:0007669"/>
    <property type="project" value="TreeGrafter"/>
</dbReference>
<reference evidence="5" key="1">
    <citation type="submission" date="2019-11" db="EMBL/GenBank/DDBJ databases">
        <title>The nuclear and mitochondrial genomes of Frieseomelitta varia - a highly eusocial stingless bee (Meliponini) with a permanently sterile worker caste.</title>
        <authorList>
            <person name="Freitas F.C.P."/>
            <person name="Lourenco A.P."/>
            <person name="Nunes F.M.F."/>
            <person name="Paschoal A.R."/>
            <person name="Abreu F.C.P."/>
            <person name="Barbin F.O."/>
            <person name="Bataglia L."/>
            <person name="Cardoso-Junior C.A.M."/>
            <person name="Cervoni M.S."/>
            <person name="Silva S.R."/>
            <person name="Dalarmi F."/>
            <person name="Del Lama M.A."/>
            <person name="Depintor T.S."/>
            <person name="Ferreira K.M."/>
            <person name="Goria P.S."/>
            <person name="Jaskot M.C."/>
            <person name="Lago D.C."/>
            <person name="Luna-Lucena D."/>
            <person name="Moda L.M."/>
            <person name="Nascimento L."/>
            <person name="Pedrino M."/>
            <person name="Rabico F.O."/>
            <person name="Sanches F.C."/>
            <person name="Santos D.E."/>
            <person name="Santos C.G."/>
            <person name="Vieira J."/>
            <person name="Lopes T.F."/>
            <person name="Barchuk A.R."/>
            <person name="Hartfelder K."/>
            <person name="Simoes Z.L.P."/>
            <person name="Bitondi M.M.G."/>
            <person name="Pinheiro D.G."/>
        </authorList>
    </citation>
    <scope>NUCLEOTIDE SEQUENCE</scope>
    <source>
        <strain evidence="5">USP_RPSP 00005682</strain>
        <tissue evidence="5">Whole individual</tissue>
    </source>
</reference>
<accession>A0A833S763</accession>
<feature type="repeat" description="RCC1" evidence="1">
    <location>
        <begin position="246"/>
        <end position="299"/>
    </location>
</feature>
<feature type="region of interest" description="Disordered" evidence="2">
    <location>
        <begin position="675"/>
        <end position="701"/>
    </location>
</feature>
<feature type="repeat" description="RCC1" evidence="1">
    <location>
        <begin position="170"/>
        <end position="245"/>
    </location>
</feature>
<dbReference type="Pfam" id="PF00784">
    <property type="entry name" value="MyTH4"/>
    <property type="match status" value="1"/>
</dbReference>
<dbReference type="InterPro" id="IPR009091">
    <property type="entry name" value="RCC1/BLIP-II"/>
</dbReference>
<feature type="compositionally biased region" description="Polar residues" evidence="2">
    <location>
        <begin position="362"/>
        <end position="376"/>
    </location>
</feature>
<feature type="compositionally biased region" description="Low complexity" evidence="2">
    <location>
        <begin position="509"/>
        <end position="526"/>
    </location>
</feature>
<dbReference type="Gene3D" id="1.25.40.530">
    <property type="entry name" value="MyTH4 domain"/>
    <property type="match status" value="1"/>
</dbReference>
<feature type="region of interest" description="Disordered" evidence="2">
    <location>
        <begin position="1"/>
        <end position="61"/>
    </location>
</feature>
<dbReference type="SUPFAM" id="SSF50985">
    <property type="entry name" value="RCC1/BLIP-II"/>
    <property type="match status" value="1"/>
</dbReference>
<dbReference type="PANTHER" id="PTHR45876">
    <property type="entry name" value="FI04035P"/>
    <property type="match status" value="1"/>
</dbReference>
<feature type="compositionally biased region" description="Basic and acidic residues" evidence="2">
    <location>
        <begin position="746"/>
        <end position="766"/>
    </location>
</feature>
<feature type="compositionally biased region" description="Basic residues" evidence="2">
    <location>
        <begin position="1"/>
        <end position="17"/>
    </location>
</feature>
<protein>
    <submittedName>
        <fullName evidence="5">Uncharacterized protein</fullName>
    </submittedName>
</protein>
<comment type="caution">
    <text evidence="5">The sequence shown here is derived from an EMBL/GenBank/DDBJ whole genome shotgun (WGS) entry which is preliminary data.</text>
</comment>
<evidence type="ECO:0000313" key="6">
    <source>
        <dbReference type="Proteomes" id="UP000655588"/>
    </source>
</evidence>
<dbReference type="InterPro" id="IPR000857">
    <property type="entry name" value="MyTH4_dom"/>
</dbReference>
<feature type="compositionally biased region" description="Low complexity" evidence="2">
    <location>
        <begin position="473"/>
        <end position="489"/>
    </location>
</feature>
<name>A0A833S763_9HYME</name>
<feature type="compositionally biased region" description="Low complexity" evidence="2">
    <location>
        <begin position="387"/>
        <end position="397"/>
    </location>
</feature>
<dbReference type="PROSITE" id="PS50012">
    <property type="entry name" value="RCC1_3"/>
    <property type="match status" value="4"/>
</dbReference>
<feature type="domain" description="MyTH4" evidence="4">
    <location>
        <begin position="887"/>
        <end position="1039"/>
    </location>
</feature>
<dbReference type="AlphaFoldDB" id="A0A833S763"/>
<feature type="compositionally biased region" description="Polar residues" evidence="2">
    <location>
        <begin position="419"/>
        <end position="433"/>
    </location>
</feature>
<dbReference type="SMART" id="SM00324">
    <property type="entry name" value="RhoGAP"/>
    <property type="match status" value="1"/>
</dbReference>
<proteinExistence type="predicted"/>
<feature type="repeat" description="RCC1" evidence="1">
    <location>
        <begin position="118"/>
        <end position="169"/>
    </location>
</feature>
<dbReference type="PANTHER" id="PTHR45876:SF8">
    <property type="entry name" value="FI04035P"/>
    <property type="match status" value="1"/>
</dbReference>
<dbReference type="Gene3D" id="1.10.555.10">
    <property type="entry name" value="Rho GTPase activation protein"/>
    <property type="match status" value="1"/>
</dbReference>
<dbReference type="Proteomes" id="UP000655588">
    <property type="component" value="Unassembled WGS sequence"/>
</dbReference>
<evidence type="ECO:0000313" key="5">
    <source>
        <dbReference type="EMBL" id="KAF3425930.1"/>
    </source>
</evidence>
<feature type="compositionally biased region" description="Low complexity" evidence="2">
    <location>
        <begin position="557"/>
        <end position="566"/>
    </location>
</feature>
<evidence type="ECO:0000256" key="2">
    <source>
        <dbReference type="SAM" id="MobiDB-lite"/>
    </source>
</evidence>
<evidence type="ECO:0000259" key="4">
    <source>
        <dbReference type="PROSITE" id="PS51016"/>
    </source>
</evidence>
<feature type="region of interest" description="Disordered" evidence="2">
    <location>
        <begin position="789"/>
        <end position="832"/>
    </location>
</feature>
<organism evidence="5 6">
    <name type="scientific">Frieseomelitta varia</name>
    <dbReference type="NCBI Taxonomy" id="561572"/>
    <lineage>
        <taxon>Eukaryota</taxon>
        <taxon>Metazoa</taxon>
        <taxon>Ecdysozoa</taxon>
        <taxon>Arthropoda</taxon>
        <taxon>Hexapoda</taxon>
        <taxon>Insecta</taxon>
        <taxon>Pterygota</taxon>
        <taxon>Neoptera</taxon>
        <taxon>Endopterygota</taxon>
        <taxon>Hymenoptera</taxon>
        <taxon>Apocrita</taxon>
        <taxon>Aculeata</taxon>
        <taxon>Apoidea</taxon>
        <taxon>Anthophila</taxon>
        <taxon>Apidae</taxon>
        <taxon>Frieseomelitta</taxon>
    </lineage>
</organism>
<dbReference type="GO" id="GO:0005737">
    <property type="term" value="C:cytoplasm"/>
    <property type="evidence" value="ECO:0007669"/>
    <property type="project" value="TreeGrafter"/>
</dbReference>
<dbReference type="SUPFAM" id="SSF48350">
    <property type="entry name" value="GTPase activation domain, GAP"/>
    <property type="match status" value="1"/>
</dbReference>
<feature type="region of interest" description="Disordered" evidence="2">
    <location>
        <begin position="731"/>
        <end position="766"/>
    </location>
</feature>
<feature type="compositionally biased region" description="Polar residues" evidence="2">
    <location>
        <begin position="538"/>
        <end position="547"/>
    </location>
</feature>
<feature type="compositionally biased region" description="Basic residues" evidence="2">
    <location>
        <begin position="442"/>
        <end position="470"/>
    </location>
</feature>
<dbReference type="Pfam" id="PF00415">
    <property type="entry name" value="RCC1"/>
    <property type="match status" value="4"/>
</dbReference>
<dbReference type="InterPro" id="IPR038185">
    <property type="entry name" value="MyTH4_dom_sf"/>
</dbReference>
<feature type="compositionally biased region" description="Basic and acidic residues" evidence="2">
    <location>
        <begin position="571"/>
        <end position="596"/>
    </location>
</feature>
<feature type="compositionally biased region" description="Acidic residues" evidence="2">
    <location>
        <begin position="810"/>
        <end position="821"/>
    </location>
</feature>
<gene>
    <name evidence="5" type="ORF">E2986_11963</name>
</gene>
<dbReference type="EMBL" id="WNWW01000347">
    <property type="protein sequence ID" value="KAF3425930.1"/>
    <property type="molecule type" value="Genomic_DNA"/>
</dbReference>
<dbReference type="Pfam" id="PF00620">
    <property type="entry name" value="RhoGAP"/>
    <property type="match status" value="1"/>
</dbReference>
<feature type="repeat" description="RCC1" evidence="1">
    <location>
        <begin position="66"/>
        <end position="117"/>
    </location>
</feature>
<dbReference type="PROSITE" id="PS50238">
    <property type="entry name" value="RHOGAP"/>
    <property type="match status" value="1"/>
</dbReference>
<dbReference type="GO" id="GO:0005856">
    <property type="term" value="C:cytoskeleton"/>
    <property type="evidence" value="ECO:0007669"/>
    <property type="project" value="InterPro"/>
</dbReference>
<feature type="domain" description="Rho-GAP" evidence="3">
    <location>
        <begin position="1030"/>
        <end position="1192"/>
    </location>
</feature>
<dbReference type="SMART" id="SM00139">
    <property type="entry name" value="MyTH4"/>
    <property type="match status" value="1"/>
</dbReference>
<evidence type="ECO:0000259" key="3">
    <source>
        <dbReference type="PROSITE" id="PS50238"/>
    </source>
</evidence>